<organism evidence="2 3">
    <name type="scientific">Trifolium medium</name>
    <dbReference type="NCBI Taxonomy" id="97028"/>
    <lineage>
        <taxon>Eukaryota</taxon>
        <taxon>Viridiplantae</taxon>
        <taxon>Streptophyta</taxon>
        <taxon>Embryophyta</taxon>
        <taxon>Tracheophyta</taxon>
        <taxon>Spermatophyta</taxon>
        <taxon>Magnoliopsida</taxon>
        <taxon>eudicotyledons</taxon>
        <taxon>Gunneridae</taxon>
        <taxon>Pentapetalae</taxon>
        <taxon>rosids</taxon>
        <taxon>fabids</taxon>
        <taxon>Fabales</taxon>
        <taxon>Fabaceae</taxon>
        <taxon>Papilionoideae</taxon>
        <taxon>50 kb inversion clade</taxon>
        <taxon>NPAAA clade</taxon>
        <taxon>Hologalegina</taxon>
        <taxon>IRL clade</taxon>
        <taxon>Trifolieae</taxon>
        <taxon>Trifolium</taxon>
    </lineage>
</organism>
<evidence type="ECO:0000313" key="3">
    <source>
        <dbReference type="Proteomes" id="UP000265520"/>
    </source>
</evidence>
<dbReference type="EMBL" id="LXQA011410451">
    <property type="protein sequence ID" value="MCI96278.1"/>
    <property type="molecule type" value="Genomic_DNA"/>
</dbReference>
<keyword evidence="3" id="KW-1185">Reference proteome</keyword>
<dbReference type="Proteomes" id="UP000265520">
    <property type="component" value="Unassembled WGS sequence"/>
</dbReference>
<feature type="region of interest" description="Disordered" evidence="1">
    <location>
        <begin position="1"/>
        <end position="54"/>
    </location>
</feature>
<dbReference type="AlphaFoldDB" id="A0A392W6I8"/>
<comment type="caution">
    <text evidence="2">The sequence shown here is derived from an EMBL/GenBank/DDBJ whole genome shotgun (WGS) entry which is preliminary data.</text>
</comment>
<feature type="non-terminal residue" evidence="2">
    <location>
        <position position="1"/>
    </location>
</feature>
<evidence type="ECO:0000256" key="1">
    <source>
        <dbReference type="SAM" id="MobiDB-lite"/>
    </source>
</evidence>
<feature type="compositionally biased region" description="Basic and acidic residues" evidence="1">
    <location>
        <begin position="7"/>
        <end position="18"/>
    </location>
</feature>
<reference evidence="2 3" key="1">
    <citation type="journal article" date="2018" name="Front. Plant Sci.">
        <title>Red Clover (Trifolium pratense) and Zigzag Clover (T. medium) - A Picture of Genomic Similarities and Differences.</title>
        <authorList>
            <person name="Dluhosova J."/>
            <person name="Istvanek J."/>
            <person name="Nedelnik J."/>
            <person name="Repkova J."/>
        </authorList>
    </citation>
    <scope>NUCLEOTIDE SEQUENCE [LARGE SCALE GENOMIC DNA]</scope>
    <source>
        <strain evidence="3">cv. 10/8</strain>
        <tissue evidence="2">Leaf</tissue>
    </source>
</reference>
<evidence type="ECO:0000313" key="2">
    <source>
        <dbReference type="EMBL" id="MCI96278.1"/>
    </source>
</evidence>
<accession>A0A392W6I8</accession>
<proteinExistence type="predicted"/>
<protein>
    <submittedName>
        <fullName evidence="2">Uncharacterized protein</fullName>
    </submittedName>
</protein>
<name>A0A392W6I8_9FABA</name>
<sequence>SKAHSSARRELVNVDKIPRRAKGKRVAASTTEGEAQHEPQDECEPEPECNTQTR</sequence>